<dbReference type="PRINTS" id="PR00369">
    <property type="entry name" value="FLAVODOXIN"/>
</dbReference>
<evidence type="ECO:0000313" key="10">
    <source>
        <dbReference type="EMBL" id="EFX05108.1"/>
    </source>
</evidence>
<name>F0XBA4_GROCL</name>
<keyword evidence="7" id="KW-0560">Oxidoreductase</keyword>
<keyword evidence="4" id="KW-0288">FMN</keyword>
<gene>
    <name evidence="10" type="ORF">CMQ_5370</name>
</gene>
<keyword evidence="3" id="KW-0285">Flavoprotein</keyword>
<dbReference type="SUPFAM" id="SSF52218">
    <property type="entry name" value="Flavoproteins"/>
    <property type="match status" value="1"/>
</dbReference>
<dbReference type="InParanoid" id="F0XBA4"/>
<feature type="domain" description="FAD-binding FR-type" evidence="9">
    <location>
        <begin position="286"/>
        <end position="539"/>
    </location>
</feature>
<dbReference type="Gene3D" id="2.40.30.10">
    <property type="entry name" value="Translation factors"/>
    <property type="match status" value="2"/>
</dbReference>
<dbReference type="InterPro" id="IPR001094">
    <property type="entry name" value="Flavdoxin-like"/>
</dbReference>
<dbReference type="Pfam" id="PF00258">
    <property type="entry name" value="Flavodoxin_1"/>
    <property type="match status" value="1"/>
</dbReference>
<dbReference type="InterPro" id="IPR023173">
    <property type="entry name" value="NADPH_Cyt_P450_Rdtase_alpha"/>
</dbReference>
<dbReference type="GO" id="GO:0005829">
    <property type="term" value="C:cytosol"/>
    <property type="evidence" value="ECO:0007669"/>
    <property type="project" value="TreeGrafter"/>
</dbReference>
<dbReference type="SUPFAM" id="SSF52343">
    <property type="entry name" value="Ferredoxin reductase-like, C-terminal NADP-linked domain"/>
    <property type="match status" value="1"/>
</dbReference>
<accession>F0XBA4</accession>
<dbReference type="EMBL" id="GL629756">
    <property type="protein sequence ID" value="EFX05108.1"/>
    <property type="molecule type" value="Genomic_DNA"/>
</dbReference>
<reference evidence="10 11" key="1">
    <citation type="journal article" date="2011" name="Proc. Natl. Acad. Sci. U.S.A.">
        <title>Genome and transcriptome analyses of the mountain pine beetle-fungal symbiont Grosmannia clavigera, a lodgepole pine pathogen.</title>
        <authorList>
            <person name="DiGuistini S."/>
            <person name="Wang Y."/>
            <person name="Liao N.Y."/>
            <person name="Taylor G."/>
            <person name="Tanguay P."/>
            <person name="Feau N."/>
            <person name="Henrissat B."/>
            <person name="Chan S.K."/>
            <person name="Hesse-Orce U."/>
            <person name="Alamouti S.M."/>
            <person name="Tsui C.K.M."/>
            <person name="Docking R.T."/>
            <person name="Levasseur A."/>
            <person name="Haridas S."/>
            <person name="Robertson G."/>
            <person name="Birol I."/>
            <person name="Holt R.A."/>
            <person name="Marra M.A."/>
            <person name="Hamelin R.C."/>
            <person name="Hirst M."/>
            <person name="Jones S.J.M."/>
            <person name="Bohlmann J."/>
            <person name="Breuil C."/>
        </authorList>
    </citation>
    <scope>NUCLEOTIDE SEQUENCE [LARGE SCALE GENOMIC DNA]</scope>
    <source>
        <strain evidence="11">kw1407 / UAMH 11150</strain>
    </source>
</reference>
<dbReference type="GO" id="GO:0010181">
    <property type="term" value="F:FMN binding"/>
    <property type="evidence" value="ECO:0007669"/>
    <property type="project" value="InterPro"/>
</dbReference>
<dbReference type="InterPro" id="IPR017927">
    <property type="entry name" value="FAD-bd_FR_type"/>
</dbReference>
<evidence type="ECO:0000256" key="6">
    <source>
        <dbReference type="ARBA" id="ARBA00022857"/>
    </source>
</evidence>
<dbReference type="InterPro" id="IPR003097">
    <property type="entry name" value="CysJ-like_FAD-binding"/>
</dbReference>
<dbReference type="PANTHER" id="PTHR19384">
    <property type="entry name" value="NITRIC OXIDE SYNTHASE-RELATED"/>
    <property type="match status" value="1"/>
</dbReference>
<dbReference type="InterPro" id="IPR039261">
    <property type="entry name" value="FNR_nucleotide-bd"/>
</dbReference>
<dbReference type="PRINTS" id="PR00371">
    <property type="entry name" value="FPNCR"/>
</dbReference>
<dbReference type="Proteomes" id="UP000007796">
    <property type="component" value="Unassembled WGS sequence"/>
</dbReference>
<dbReference type="GO" id="GO:0050660">
    <property type="term" value="F:flavin adenine dinucleotide binding"/>
    <property type="evidence" value="ECO:0007669"/>
    <property type="project" value="TreeGrafter"/>
</dbReference>
<sequence length="695" mass="77276">MFVLPLALPKTVEKLSFNVWHIAQPQTVWDVVAIIMASIASLFLLYKPWERPDPYNHVWFEKPQSKNAEKSDGLQTRDIALRLEQLNTNVVLFWGSQSGTAQAFAARLERHLRSRFALDVLVADLSDYEPASLARLPSSSRAVFLLSTFGDGDASDNATEYIAWLQAASPHSHPLQNLRYAAFGLGDSNYQHFNRVARQATTLMDRLGAVPVLPLGLADAAKPGVTEDQFVVWKDGLLHLLQDTFTLKETLPRHVAQLAIEEDRSLDIVDLHRGFPLGALGSDRLSSPMELPVTECRELFSHNHTPSCLHVELDLSHFPQTRYKTGDYLAVWPANSDAEVDCLLAVLGLTARRHVPVLVKPLADHIRLPVPTPSTFDALFRHYLEIGAPVGQDLVRDLVQFAPSPDARRQLENLSQDRPAWAAFVGQNHVTLGRLLQWVAAQETPAPPWSLPLSFVLQTVPPLRPRLYSISSSSTVAPRHPSITALVVQTPLADRPDVVVPGLTSTFLRSHCLDRLQTPTLHAAIRKSKFRPPASFATPLVMIAAGSGLAPFRGFVLERARLAQIGRPVGRTVLFFGCRHPDQDYIYRQELETAMNALPDAELVPVFSRAVNPEQPHLRYVQDVLRARAHELGRLVIDEGARVYICGRAAMGRDVCAAIREAVAAHSPQLSSEKACSHWWDGWRRGGSYIEDVWG</sequence>
<evidence type="ECO:0000256" key="5">
    <source>
        <dbReference type="ARBA" id="ARBA00022827"/>
    </source>
</evidence>
<comment type="cofactor">
    <cofactor evidence="2">
        <name>FAD</name>
        <dbReference type="ChEBI" id="CHEBI:57692"/>
    </cofactor>
</comment>
<dbReference type="RefSeq" id="XP_014174590.1">
    <property type="nucleotide sequence ID" value="XM_014319115.1"/>
</dbReference>
<keyword evidence="5" id="KW-0274">FAD</keyword>
<comment type="cofactor">
    <cofactor evidence="1">
        <name>FMN</name>
        <dbReference type="ChEBI" id="CHEBI:58210"/>
    </cofactor>
</comment>
<evidence type="ECO:0000256" key="1">
    <source>
        <dbReference type="ARBA" id="ARBA00001917"/>
    </source>
</evidence>
<dbReference type="InterPro" id="IPR001433">
    <property type="entry name" value="OxRdtase_FAD/NAD-bd"/>
</dbReference>
<dbReference type="GO" id="GO:0003958">
    <property type="term" value="F:NADPH-hemoprotein reductase activity"/>
    <property type="evidence" value="ECO:0007669"/>
    <property type="project" value="TreeGrafter"/>
</dbReference>
<feature type="domain" description="Flavodoxin-like" evidence="8">
    <location>
        <begin position="90"/>
        <end position="238"/>
    </location>
</feature>
<dbReference type="HOGENOM" id="CLU_001570_17_3_1"/>
<dbReference type="STRING" id="655863.F0XBA4"/>
<evidence type="ECO:0000256" key="3">
    <source>
        <dbReference type="ARBA" id="ARBA00022630"/>
    </source>
</evidence>
<keyword evidence="6" id="KW-0521">NADP</keyword>
<dbReference type="Gene3D" id="3.40.50.80">
    <property type="entry name" value="Nucleotide-binding domain of ferredoxin-NADP reductase (FNR) module"/>
    <property type="match status" value="1"/>
</dbReference>
<dbReference type="Pfam" id="PF00175">
    <property type="entry name" value="NAD_binding_1"/>
    <property type="match status" value="1"/>
</dbReference>
<dbReference type="PANTHER" id="PTHR19384:SF108">
    <property type="entry name" value="NADPH--CYTOCHROME P450 REDUCTASE"/>
    <property type="match status" value="1"/>
</dbReference>
<dbReference type="InterPro" id="IPR001709">
    <property type="entry name" value="Flavoprot_Pyr_Nucl_cyt_Rdtase"/>
</dbReference>
<dbReference type="Gene3D" id="1.20.990.10">
    <property type="entry name" value="NADPH-cytochrome p450 Reductase, Chain A, domain 3"/>
    <property type="match status" value="1"/>
</dbReference>
<protein>
    <submittedName>
        <fullName evidence="10">NADPH cytochrome p450 reductase</fullName>
    </submittedName>
</protein>
<dbReference type="Gene3D" id="3.40.50.360">
    <property type="match status" value="1"/>
</dbReference>
<dbReference type="GeneID" id="25978685"/>
<evidence type="ECO:0000256" key="4">
    <source>
        <dbReference type="ARBA" id="ARBA00022643"/>
    </source>
</evidence>
<dbReference type="InterPro" id="IPR017938">
    <property type="entry name" value="Riboflavin_synthase-like_b-brl"/>
</dbReference>
<evidence type="ECO:0000256" key="7">
    <source>
        <dbReference type="ARBA" id="ARBA00023002"/>
    </source>
</evidence>
<evidence type="ECO:0000259" key="8">
    <source>
        <dbReference type="PROSITE" id="PS50902"/>
    </source>
</evidence>
<proteinExistence type="predicted"/>
<keyword evidence="11" id="KW-1185">Reference proteome</keyword>
<evidence type="ECO:0000313" key="11">
    <source>
        <dbReference type="Proteomes" id="UP000007796"/>
    </source>
</evidence>
<evidence type="ECO:0000256" key="2">
    <source>
        <dbReference type="ARBA" id="ARBA00001974"/>
    </source>
</evidence>
<dbReference type="AlphaFoldDB" id="F0XBA4"/>
<dbReference type="InterPro" id="IPR008254">
    <property type="entry name" value="Flavodoxin/NO_synth"/>
</dbReference>
<dbReference type="Pfam" id="PF00667">
    <property type="entry name" value="FAD_binding_1"/>
    <property type="match status" value="1"/>
</dbReference>
<dbReference type="eggNOG" id="KOG1158">
    <property type="taxonomic scope" value="Eukaryota"/>
</dbReference>
<organism evidence="11">
    <name type="scientific">Grosmannia clavigera (strain kw1407 / UAMH 11150)</name>
    <name type="common">Blue stain fungus</name>
    <name type="synonym">Graphiocladiella clavigera</name>
    <dbReference type="NCBI Taxonomy" id="655863"/>
    <lineage>
        <taxon>Eukaryota</taxon>
        <taxon>Fungi</taxon>
        <taxon>Dikarya</taxon>
        <taxon>Ascomycota</taxon>
        <taxon>Pezizomycotina</taxon>
        <taxon>Sordariomycetes</taxon>
        <taxon>Sordariomycetidae</taxon>
        <taxon>Ophiostomatales</taxon>
        <taxon>Ophiostomataceae</taxon>
        <taxon>Leptographium</taxon>
    </lineage>
</organism>
<dbReference type="SUPFAM" id="SSF63380">
    <property type="entry name" value="Riboflavin synthase domain-like"/>
    <property type="match status" value="1"/>
</dbReference>
<evidence type="ECO:0000259" key="9">
    <source>
        <dbReference type="PROSITE" id="PS51384"/>
    </source>
</evidence>
<dbReference type="OrthoDB" id="1856718at2759"/>
<dbReference type="PROSITE" id="PS51384">
    <property type="entry name" value="FAD_FR"/>
    <property type="match status" value="1"/>
</dbReference>
<dbReference type="InterPro" id="IPR029039">
    <property type="entry name" value="Flavoprotein-like_sf"/>
</dbReference>
<dbReference type="PROSITE" id="PS50902">
    <property type="entry name" value="FLAVODOXIN_LIKE"/>
    <property type="match status" value="1"/>
</dbReference>